<name>A0A9Y4MZ29_9TELE</name>
<dbReference type="FunFam" id="2.60.120.260:FF:000006">
    <property type="entry name" value="Proprotein convertase subtilisin/kexin type 5"/>
    <property type="match status" value="1"/>
</dbReference>
<dbReference type="PROSITE" id="PS51829">
    <property type="entry name" value="P_HOMO_B"/>
    <property type="match status" value="1"/>
</dbReference>
<dbReference type="GO" id="GO:0005802">
    <property type="term" value="C:trans-Golgi network"/>
    <property type="evidence" value="ECO:0007669"/>
    <property type="project" value="TreeGrafter"/>
</dbReference>
<dbReference type="PANTHER" id="PTHR42884:SF23">
    <property type="entry name" value="FURIN-LIKE PROTEASE 2"/>
    <property type="match status" value="1"/>
</dbReference>
<keyword evidence="3" id="KW-0732">Signal</keyword>
<keyword evidence="4" id="KW-0378">Hydrolase</keyword>
<keyword evidence="10" id="KW-1185">Reference proteome</keyword>
<dbReference type="InterPro" id="IPR002884">
    <property type="entry name" value="P_dom"/>
</dbReference>
<gene>
    <name evidence="11" type="primary">LOC103355399</name>
</gene>
<keyword evidence="2" id="KW-0165">Cleavage on pair of basic residues</keyword>
<dbReference type="RefSeq" id="XP_008277410.1">
    <property type="nucleotide sequence ID" value="XM_008279188.1"/>
</dbReference>
<evidence type="ECO:0000256" key="4">
    <source>
        <dbReference type="ARBA" id="ARBA00022801"/>
    </source>
</evidence>
<feature type="domain" description="P/Homo B" evidence="9">
    <location>
        <begin position="36"/>
        <end position="177"/>
    </location>
</feature>
<proteinExistence type="predicted"/>
<evidence type="ECO:0000313" key="11">
    <source>
        <dbReference type="RefSeq" id="XP_008277410.1"/>
    </source>
</evidence>
<dbReference type="AlphaFoldDB" id="A0A9Y4MZ29"/>
<evidence type="ECO:0000256" key="6">
    <source>
        <dbReference type="ARBA" id="ARBA00023145"/>
    </source>
</evidence>
<evidence type="ECO:0000256" key="8">
    <source>
        <dbReference type="ARBA" id="ARBA00023180"/>
    </source>
</evidence>
<dbReference type="InterPro" id="IPR008979">
    <property type="entry name" value="Galactose-bd-like_sf"/>
</dbReference>
<keyword evidence="6" id="KW-0865">Zymogen</keyword>
<organism evidence="10 11">
    <name type="scientific">Stegastes partitus</name>
    <name type="common">bicolor damselfish</name>
    <dbReference type="NCBI Taxonomy" id="144197"/>
    <lineage>
        <taxon>Eukaryota</taxon>
        <taxon>Metazoa</taxon>
        <taxon>Chordata</taxon>
        <taxon>Craniata</taxon>
        <taxon>Vertebrata</taxon>
        <taxon>Euteleostomi</taxon>
        <taxon>Actinopterygii</taxon>
        <taxon>Neopterygii</taxon>
        <taxon>Teleostei</taxon>
        <taxon>Neoteleostei</taxon>
        <taxon>Acanthomorphata</taxon>
        <taxon>Ovalentaria</taxon>
        <taxon>Pomacentridae</taxon>
        <taxon>Stegastes</taxon>
    </lineage>
</organism>
<dbReference type="SUPFAM" id="SSF49785">
    <property type="entry name" value="Galactose-binding domain-like"/>
    <property type="match status" value="1"/>
</dbReference>
<reference evidence="11" key="1">
    <citation type="submission" date="2025-08" db="UniProtKB">
        <authorList>
            <consortium name="RefSeq"/>
        </authorList>
    </citation>
    <scope>IDENTIFICATION</scope>
</reference>
<dbReference type="GO" id="GO:0000139">
    <property type="term" value="C:Golgi membrane"/>
    <property type="evidence" value="ECO:0007669"/>
    <property type="project" value="TreeGrafter"/>
</dbReference>
<evidence type="ECO:0000256" key="3">
    <source>
        <dbReference type="ARBA" id="ARBA00022729"/>
    </source>
</evidence>
<evidence type="ECO:0000259" key="9">
    <source>
        <dbReference type="PROSITE" id="PS51829"/>
    </source>
</evidence>
<evidence type="ECO:0000256" key="7">
    <source>
        <dbReference type="ARBA" id="ARBA00023157"/>
    </source>
</evidence>
<keyword evidence="5" id="KW-0720">Serine protease</keyword>
<dbReference type="Gene3D" id="2.60.120.260">
    <property type="entry name" value="Galactose-binding domain-like"/>
    <property type="match status" value="1"/>
</dbReference>
<sequence>MIQKRRKEMSGKVENFGFGLLDAGLMVQQAAHFHTIAPQRMCTQEVTLHPTRIFSPGAGVSVNIQSEACQGRANEVNTLEHVQVRVSISAACRGDLSISLQSPGGTVSMLLGTRPNDASTAGLKNWTLMTVHCWGEQPRGLWTLQIYCPLCDQLPGPSVSQRRRGSTVKPSHTTAPLLITGGPRRVTAMLATRISARI</sequence>
<protein>
    <submittedName>
        <fullName evidence="11">Furin-1-like</fullName>
    </submittedName>
</protein>
<dbReference type="PANTHER" id="PTHR42884">
    <property type="entry name" value="PROPROTEIN CONVERTASE SUBTILISIN/KEXIN-RELATED"/>
    <property type="match status" value="1"/>
</dbReference>
<dbReference type="GO" id="GO:0004252">
    <property type="term" value="F:serine-type endopeptidase activity"/>
    <property type="evidence" value="ECO:0007669"/>
    <property type="project" value="InterPro"/>
</dbReference>
<dbReference type="GO" id="GO:0016485">
    <property type="term" value="P:protein processing"/>
    <property type="evidence" value="ECO:0007669"/>
    <property type="project" value="TreeGrafter"/>
</dbReference>
<dbReference type="Proteomes" id="UP000694891">
    <property type="component" value="Unplaced"/>
</dbReference>
<evidence type="ECO:0000256" key="5">
    <source>
        <dbReference type="ARBA" id="ARBA00022825"/>
    </source>
</evidence>
<keyword evidence="8" id="KW-0325">Glycoprotein</keyword>
<evidence type="ECO:0000256" key="1">
    <source>
        <dbReference type="ARBA" id="ARBA00022670"/>
    </source>
</evidence>
<dbReference type="Pfam" id="PF01483">
    <property type="entry name" value="P_proprotein"/>
    <property type="match status" value="1"/>
</dbReference>
<keyword evidence="1" id="KW-0645">Protease</keyword>
<keyword evidence="7" id="KW-1015">Disulfide bond</keyword>
<dbReference type="GeneID" id="103355399"/>
<evidence type="ECO:0000256" key="2">
    <source>
        <dbReference type="ARBA" id="ARBA00022685"/>
    </source>
</evidence>
<accession>A0A9Y4MZ29</accession>
<evidence type="ECO:0000313" key="10">
    <source>
        <dbReference type="Proteomes" id="UP000694891"/>
    </source>
</evidence>